<dbReference type="Pfam" id="PF14322">
    <property type="entry name" value="SusD-like_3"/>
    <property type="match status" value="1"/>
</dbReference>
<dbReference type="InterPro" id="IPR012944">
    <property type="entry name" value="SusD_RagB_dom"/>
</dbReference>
<dbReference type="Proteomes" id="UP001595841">
    <property type="component" value="Unassembled WGS sequence"/>
</dbReference>
<evidence type="ECO:0000256" key="5">
    <source>
        <dbReference type="ARBA" id="ARBA00023237"/>
    </source>
</evidence>
<evidence type="ECO:0000256" key="4">
    <source>
        <dbReference type="ARBA" id="ARBA00023136"/>
    </source>
</evidence>
<organism evidence="8 9">
    <name type="scientific">Flagellimonas marina</name>
    <dbReference type="NCBI Taxonomy" id="1775168"/>
    <lineage>
        <taxon>Bacteria</taxon>
        <taxon>Pseudomonadati</taxon>
        <taxon>Bacteroidota</taxon>
        <taxon>Flavobacteriia</taxon>
        <taxon>Flavobacteriales</taxon>
        <taxon>Flavobacteriaceae</taxon>
        <taxon>Flagellimonas</taxon>
    </lineage>
</organism>
<dbReference type="InterPro" id="IPR033985">
    <property type="entry name" value="SusD-like_N"/>
</dbReference>
<feature type="domain" description="RagB/SusD" evidence="6">
    <location>
        <begin position="402"/>
        <end position="549"/>
    </location>
</feature>
<evidence type="ECO:0000313" key="8">
    <source>
        <dbReference type="EMBL" id="MFC4222063.1"/>
    </source>
</evidence>
<reference evidence="9" key="1">
    <citation type="journal article" date="2019" name="Int. J. Syst. Evol. Microbiol.">
        <title>The Global Catalogue of Microorganisms (GCM) 10K type strain sequencing project: providing services to taxonomists for standard genome sequencing and annotation.</title>
        <authorList>
            <consortium name="The Broad Institute Genomics Platform"/>
            <consortium name="The Broad Institute Genome Sequencing Center for Infectious Disease"/>
            <person name="Wu L."/>
            <person name="Ma J."/>
        </authorList>
    </citation>
    <scope>NUCLEOTIDE SEQUENCE [LARGE SCALE GENOMIC DNA]</scope>
    <source>
        <strain evidence="9">CGMCC 1.15774</strain>
    </source>
</reference>
<dbReference type="RefSeq" id="WP_379767719.1">
    <property type="nucleotide sequence ID" value="NZ_JBHSCL010000011.1"/>
</dbReference>
<protein>
    <submittedName>
        <fullName evidence="8">RagB/SusD family nutrient uptake outer membrane protein</fullName>
    </submittedName>
</protein>
<sequence>MKRYHINLIMTALFVLTVAGCSDEFLEETPRDFFTSDNAFLEPAGFEFAIVNLHKNVRDIYTRSDGTGPHVLLGLGSDFAGFGENFVSGPRMNYEALGPDDNLATSIWEQMYEIVKNANVVIERSENPDIQWEADTQKDVLVAEAKFFRAYAYRILVQLYGGVPIVRNEIGVVTNNLLRASKAEVYAFIEEDLLAAIEDLPEVTEILPGRIPRAAAYHLLTEAYVATEQWQNAIDAASEIIDNPNYALMTSRFGTRASETGDVYWDLFRIGNQNRTSGNMETIWALQAEFQTPGGGGETGARGFTLERAWGSRYHSLKDPNGANGFTLSDQYGRPVGWCTLTDYVAYDIWDIDQDGVYDTDMRNSSNNIHRYERGDFVYNNPDSDFFGQVVDLATVETQAERFWFPYFMKNTTPNNHPGEIINTGRIWRDQYLMRLAETYLLRAEAHLGNGDQSSAAADINMVRNRANATPVAAADVNINYILDERARELAMEEFRTLTLHRLGLQYERTRDLNIWAGPTIAAHNNLWPIPQREIDLNTGAVLEQNPGY</sequence>
<evidence type="ECO:0000313" key="9">
    <source>
        <dbReference type="Proteomes" id="UP001595841"/>
    </source>
</evidence>
<dbReference type="EMBL" id="JBHSCL010000011">
    <property type="protein sequence ID" value="MFC4222063.1"/>
    <property type="molecule type" value="Genomic_DNA"/>
</dbReference>
<gene>
    <name evidence="8" type="ORF">ACFOWS_18055</name>
</gene>
<evidence type="ECO:0000256" key="3">
    <source>
        <dbReference type="ARBA" id="ARBA00022729"/>
    </source>
</evidence>
<accession>A0ABV8PPI8</accession>
<feature type="domain" description="SusD-like N-terminal" evidence="7">
    <location>
        <begin position="98"/>
        <end position="224"/>
    </location>
</feature>
<dbReference type="PROSITE" id="PS51257">
    <property type="entry name" value="PROKAR_LIPOPROTEIN"/>
    <property type="match status" value="1"/>
</dbReference>
<evidence type="ECO:0000259" key="6">
    <source>
        <dbReference type="Pfam" id="PF07980"/>
    </source>
</evidence>
<keyword evidence="4" id="KW-0472">Membrane</keyword>
<comment type="subcellular location">
    <subcellularLocation>
        <location evidence="1">Cell outer membrane</location>
    </subcellularLocation>
</comment>
<dbReference type="SUPFAM" id="SSF48452">
    <property type="entry name" value="TPR-like"/>
    <property type="match status" value="1"/>
</dbReference>
<dbReference type="Gene3D" id="1.25.40.390">
    <property type="match status" value="1"/>
</dbReference>
<proteinExistence type="inferred from homology"/>
<comment type="similarity">
    <text evidence="2">Belongs to the SusD family.</text>
</comment>
<dbReference type="InterPro" id="IPR011990">
    <property type="entry name" value="TPR-like_helical_dom_sf"/>
</dbReference>
<evidence type="ECO:0000259" key="7">
    <source>
        <dbReference type="Pfam" id="PF14322"/>
    </source>
</evidence>
<keyword evidence="9" id="KW-1185">Reference proteome</keyword>
<evidence type="ECO:0000256" key="2">
    <source>
        <dbReference type="ARBA" id="ARBA00006275"/>
    </source>
</evidence>
<keyword evidence="3" id="KW-0732">Signal</keyword>
<evidence type="ECO:0000256" key="1">
    <source>
        <dbReference type="ARBA" id="ARBA00004442"/>
    </source>
</evidence>
<dbReference type="Pfam" id="PF07980">
    <property type="entry name" value="SusD_RagB"/>
    <property type="match status" value="1"/>
</dbReference>
<name>A0ABV8PPI8_9FLAO</name>
<keyword evidence="5" id="KW-0998">Cell outer membrane</keyword>
<comment type="caution">
    <text evidence="8">The sequence shown here is derived from an EMBL/GenBank/DDBJ whole genome shotgun (WGS) entry which is preliminary data.</text>
</comment>